<keyword evidence="10" id="KW-0961">Cell wall biogenesis/degradation</keyword>
<evidence type="ECO:0000256" key="10">
    <source>
        <dbReference type="ARBA" id="ARBA00023316"/>
    </source>
</evidence>
<proteinExistence type="inferred from homology"/>
<evidence type="ECO:0000256" key="5">
    <source>
        <dbReference type="ARBA" id="ARBA00022670"/>
    </source>
</evidence>
<protein>
    <recommendedName>
        <fullName evidence="3">serine-type D-Ala-D-Ala carboxypeptidase</fullName>
        <ecNumber evidence="3">3.4.16.4</ecNumber>
    </recommendedName>
</protein>
<dbReference type="Pfam" id="PF07943">
    <property type="entry name" value="PBP5_C"/>
    <property type="match status" value="1"/>
</dbReference>
<keyword evidence="9" id="KW-0573">Peptidoglycan synthesis</keyword>
<keyword evidence="5" id="KW-0645">Protease</keyword>
<comment type="similarity">
    <text evidence="2 14">Belongs to the peptidase S11 family.</text>
</comment>
<sequence>MFVAKHKLIISIILCFFIASYILAGVKNVQANPIGVSARNAVLIEQESGRIIFEKDAHDKQRIASITKVMTAILAIESGKLDEMVTVSNKASGTEGSSLYLQVGEKMKLEDLVYGLMLRSGNDAAVAIAEHVGGSLEGFVFLMNEKAAEIGMRNTEFANPHGLDDHENHYSTAYDMALLTRYAMNSEEFQQISGTKVHRAPGPPGERWDRSWTNKHRLVTGMYSYATGGKTGFTKRAKRTLITTASKDNMKLIAVTLHGPDDWNDHIYMFNRAFQDYELYNLLSKGTLKTVKEPFYKNKVKINRDVLYPLTSKEREHLKLNISLLKPEDTWENHENIPNIVGEVSIVVGDELLAEVPIYIDKSKYNNESFWSKFKNIFTIFVGANYYD</sequence>
<dbReference type="PANTHER" id="PTHR21581:SF33">
    <property type="entry name" value="D-ALANYL-D-ALANINE CARBOXYPEPTIDASE DACB"/>
    <property type="match status" value="1"/>
</dbReference>
<evidence type="ECO:0000256" key="14">
    <source>
        <dbReference type="RuleBase" id="RU004016"/>
    </source>
</evidence>
<feature type="active site" evidence="12">
    <location>
        <position position="120"/>
    </location>
</feature>
<evidence type="ECO:0000256" key="3">
    <source>
        <dbReference type="ARBA" id="ARBA00012448"/>
    </source>
</evidence>
<feature type="active site" description="Proton acceptor" evidence="12">
    <location>
        <position position="68"/>
    </location>
</feature>
<dbReference type="GO" id="GO:0009252">
    <property type="term" value="P:peptidoglycan biosynthetic process"/>
    <property type="evidence" value="ECO:0007669"/>
    <property type="project" value="UniProtKB-KW"/>
</dbReference>
<organism evidence="17 18">
    <name type="scientific">Sutcliffiella cohnii</name>
    <dbReference type="NCBI Taxonomy" id="33932"/>
    <lineage>
        <taxon>Bacteria</taxon>
        <taxon>Bacillati</taxon>
        <taxon>Bacillota</taxon>
        <taxon>Bacilli</taxon>
        <taxon>Bacillales</taxon>
        <taxon>Bacillaceae</taxon>
        <taxon>Sutcliffiella</taxon>
    </lineage>
</organism>
<dbReference type="InterPro" id="IPR001967">
    <property type="entry name" value="Peptidase_S11_N"/>
</dbReference>
<dbReference type="RefSeq" id="WP_066418593.1">
    <property type="nucleotide sequence ID" value="NZ_CP018866.1"/>
</dbReference>
<feature type="binding site" evidence="13">
    <location>
        <position position="230"/>
    </location>
    <ligand>
        <name>substrate</name>
    </ligand>
</feature>
<keyword evidence="18" id="KW-1185">Reference proteome</keyword>
<evidence type="ECO:0000256" key="9">
    <source>
        <dbReference type="ARBA" id="ARBA00022984"/>
    </source>
</evidence>
<dbReference type="EC" id="3.4.16.4" evidence="3"/>
<dbReference type="AlphaFoldDB" id="A0A223KS50"/>
<dbReference type="Proteomes" id="UP000215224">
    <property type="component" value="Chromosome"/>
</dbReference>
<evidence type="ECO:0000256" key="12">
    <source>
        <dbReference type="PIRSR" id="PIRSR618044-1"/>
    </source>
</evidence>
<evidence type="ECO:0000256" key="13">
    <source>
        <dbReference type="PIRSR" id="PIRSR618044-2"/>
    </source>
</evidence>
<keyword evidence="6" id="KW-0732">Signal</keyword>
<dbReference type="KEGG" id="bcoh:BC6307_13880"/>
<feature type="domain" description="Peptidase S11 D-alanyl-D-alanine carboxypeptidase A N-terminal" evidence="15">
    <location>
        <begin position="31"/>
        <end position="258"/>
    </location>
</feature>
<dbReference type="STRING" id="1314751.GCA_001591425_03305"/>
<feature type="domain" description="Peptidase S11 D-Ala-D-Ala carboxypeptidase A C-terminal" evidence="16">
    <location>
        <begin position="277"/>
        <end position="362"/>
    </location>
</feature>
<dbReference type="Pfam" id="PF00768">
    <property type="entry name" value="Peptidase_S11"/>
    <property type="match status" value="1"/>
</dbReference>
<keyword evidence="7" id="KW-0378">Hydrolase</keyword>
<dbReference type="PANTHER" id="PTHR21581">
    <property type="entry name" value="D-ALANYL-D-ALANINE CARBOXYPEPTIDASE"/>
    <property type="match status" value="1"/>
</dbReference>
<evidence type="ECO:0000313" key="17">
    <source>
        <dbReference type="EMBL" id="AST92299.1"/>
    </source>
</evidence>
<evidence type="ECO:0000259" key="16">
    <source>
        <dbReference type="Pfam" id="PF07943"/>
    </source>
</evidence>
<evidence type="ECO:0000256" key="2">
    <source>
        <dbReference type="ARBA" id="ARBA00007164"/>
    </source>
</evidence>
<dbReference type="InterPro" id="IPR018044">
    <property type="entry name" value="Peptidase_S11"/>
</dbReference>
<dbReference type="GO" id="GO:0006508">
    <property type="term" value="P:proteolysis"/>
    <property type="evidence" value="ECO:0007669"/>
    <property type="project" value="UniProtKB-KW"/>
</dbReference>
<dbReference type="EMBL" id="CP018866">
    <property type="protein sequence ID" value="AST92299.1"/>
    <property type="molecule type" value="Genomic_DNA"/>
</dbReference>
<evidence type="ECO:0000313" key="18">
    <source>
        <dbReference type="Proteomes" id="UP000215224"/>
    </source>
</evidence>
<gene>
    <name evidence="17" type="ORF">BC6307_13880</name>
</gene>
<evidence type="ECO:0000259" key="15">
    <source>
        <dbReference type="Pfam" id="PF00768"/>
    </source>
</evidence>
<comment type="pathway">
    <text evidence="1">Cell wall biogenesis; peptidoglycan biosynthesis.</text>
</comment>
<comment type="catalytic activity">
    <reaction evidence="11">
        <text>Preferential cleavage: (Ac)2-L-Lys-D-Ala-|-D-Ala. Also transpeptidation of peptidyl-alanyl moieties that are N-acyl substituents of D-alanine.</text>
        <dbReference type="EC" id="3.4.16.4"/>
    </reaction>
</comment>
<evidence type="ECO:0000256" key="11">
    <source>
        <dbReference type="ARBA" id="ARBA00034000"/>
    </source>
</evidence>
<dbReference type="InterPro" id="IPR012907">
    <property type="entry name" value="Peptidase_S11_C"/>
</dbReference>
<evidence type="ECO:0000256" key="4">
    <source>
        <dbReference type="ARBA" id="ARBA00022645"/>
    </source>
</evidence>
<keyword evidence="4 17" id="KW-0121">Carboxypeptidase</keyword>
<evidence type="ECO:0000256" key="1">
    <source>
        <dbReference type="ARBA" id="ARBA00004752"/>
    </source>
</evidence>
<dbReference type="GO" id="GO:0008360">
    <property type="term" value="P:regulation of cell shape"/>
    <property type="evidence" value="ECO:0007669"/>
    <property type="project" value="UniProtKB-KW"/>
</dbReference>
<dbReference type="PRINTS" id="PR00725">
    <property type="entry name" value="DADACBPTASE1"/>
</dbReference>
<dbReference type="InterPro" id="IPR012338">
    <property type="entry name" value="Beta-lactam/transpept-like"/>
</dbReference>
<feature type="active site" description="Acyl-ester intermediate" evidence="12">
    <location>
        <position position="65"/>
    </location>
</feature>
<dbReference type="Gene3D" id="3.40.710.10">
    <property type="entry name" value="DD-peptidase/beta-lactamase superfamily"/>
    <property type="match status" value="1"/>
</dbReference>
<evidence type="ECO:0000256" key="7">
    <source>
        <dbReference type="ARBA" id="ARBA00022801"/>
    </source>
</evidence>
<evidence type="ECO:0000256" key="6">
    <source>
        <dbReference type="ARBA" id="ARBA00022729"/>
    </source>
</evidence>
<dbReference type="Gene3D" id="2.30.140.30">
    <property type="match status" value="1"/>
</dbReference>
<name>A0A223KS50_9BACI</name>
<keyword evidence="8" id="KW-0133">Cell shape</keyword>
<accession>A0A223KS50</accession>
<dbReference type="GO" id="GO:0071555">
    <property type="term" value="P:cell wall organization"/>
    <property type="evidence" value="ECO:0007669"/>
    <property type="project" value="UniProtKB-KW"/>
</dbReference>
<reference evidence="17 18" key="1">
    <citation type="submission" date="2016-12" db="EMBL/GenBank/DDBJ databases">
        <title>The whole genome sequencing and assembly of Bacillus cohnii DSM 6307T strain.</title>
        <authorList>
            <person name="Lee Y.-J."/>
            <person name="Yi H."/>
            <person name="Bahn Y.-S."/>
            <person name="Kim J.F."/>
            <person name="Lee D.-W."/>
        </authorList>
    </citation>
    <scope>NUCLEOTIDE SEQUENCE [LARGE SCALE GENOMIC DNA]</scope>
    <source>
        <strain evidence="17 18">DSM 6307</strain>
    </source>
</reference>
<evidence type="ECO:0000256" key="8">
    <source>
        <dbReference type="ARBA" id="ARBA00022960"/>
    </source>
</evidence>
<dbReference type="GO" id="GO:0009002">
    <property type="term" value="F:serine-type D-Ala-D-Ala carboxypeptidase activity"/>
    <property type="evidence" value="ECO:0007669"/>
    <property type="project" value="UniProtKB-EC"/>
</dbReference>
<dbReference type="SUPFAM" id="SSF56601">
    <property type="entry name" value="beta-lactamase/transpeptidase-like"/>
    <property type="match status" value="1"/>
</dbReference>